<sequence length="374" mass="42179">MSIYTDPNRRHDFVLLFDVLDGNPNGDPDGGNLPRTDAETMQGLVTDVCLKRKVRNYVEVYSEYEATEAEKERLKIFVEHHGVLNEQIRRAYVGSGLPVSEPVSEVIKEEKVLTALRNLADELPSAFAIEDEEEGDNVVSTLTYSGELSTDELKEEYKDLEEFSDWKVAKKFVEALVKKSGKPAKTGKNIETAKQWMCANFYDVRMFGAVMSTGLNAGQVRGPVQLTFARSIDPVLPLDWSITRMAVTEAKEDRVNLQTMGRKTQIPYGLYRGFGFFSPFLAQQTGVTEEDLALFWQAIQGMWELDRSASRGLMALRGLYIFSHDKRLGNAPAHQLFDRITVESPNNTPRSFKDYEVVVNQDDLPEGVTLTELV</sequence>
<keyword evidence="2" id="KW-1185">Reference proteome</keyword>
<dbReference type="InterPro" id="IPR013418">
    <property type="entry name" value="CRISPR-assoc_prot_Cas7/Csd2"/>
</dbReference>
<accession>A0ABT3L6E4</accession>
<gene>
    <name evidence="1" type="primary">cas7c</name>
    <name evidence="1" type="ORF">K4A83_12440</name>
</gene>
<reference evidence="1 2" key="1">
    <citation type="submission" date="2021-08" db="EMBL/GenBank/DDBJ databases">
        <title>Draft genome sequence of Spirulina subsalsa with high tolerance to salinity and hype-accumulation of phycocyanin.</title>
        <authorList>
            <person name="Pei H."/>
            <person name="Jiang L."/>
        </authorList>
    </citation>
    <scope>NUCLEOTIDE SEQUENCE [LARGE SCALE GENOMIC DNA]</scope>
    <source>
        <strain evidence="1 2">FACHB-351</strain>
    </source>
</reference>
<dbReference type="EMBL" id="JAIHOM010000056">
    <property type="protein sequence ID" value="MCW6037069.1"/>
    <property type="molecule type" value="Genomic_DNA"/>
</dbReference>
<proteinExistence type="predicted"/>
<dbReference type="RefSeq" id="WP_265264901.1">
    <property type="nucleotide sequence ID" value="NZ_JAIHOM010000056.1"/>
</dbReference>
<dbReference type="NCBIfam" id="TIGR01595">
    <property type="entry name" value="cas_CT1132"/>
    <property type="match status" value="1"/>
</dbReference>
<organism evidence="1 2">
    <name type="scientific">Spirulina subsalsa FACHB-351</name>
    <dbReference type="NCBI Taxonomy" id="234711"/>
    <lineage>
        <taxon>Bacteria</taxon>
        <taxon>Bacillati</taxon>
        <taxon>Cyanobacteriota</taxon>
        <taxon>Cyanophyceae</taxon>
        <taxon>Spirulinales</taxon>
        <taxon>Spirulinaceae</taxon>
        <taxon>Spirulina</taxon>
    </lineage>
</organism>
<name>A0ABT3L6E4_9CYAN</name>
<dbReference type="NCBIfam" id="TIGR02589">
    <property type="entry name" value="cas_Csd2"/>
    <property type="match status" value="1"/>
</dbReference>
<dbReference type="Proteomes" id="UP001526426">
    <property type="component" value="Unassembled WGS sequence"/>
</dbReference>
<comment type="caution">
    <text evidence="1">The sequence shown here is derived from an EMBL/GenBank/DDBJ whole genome shotgun (WGS) entry which is preliminary data.</text>
</comment>
<evidence type="ECO:0000313" key="2">
    <source>
        <dbReference type="Proteomes" id="UP001526426"/>
    </source>
</evidence>
<protein>
    <submittedName>
        <fullName evidence="1">Type I-C CRISPR-associated protein Cas7/Csd2</fullName>
    </submittedName>
</protein>
<evidence type="ECO:0000313" key="1">
    <source>
        <dbReference type="EMBL" id="MCW6037069.1"/>
    </source>
</evidence>
<dbReference type="InterPro" id="IPR006482">
    <property type="entry name" value="Cas7_Csh2/Csh2"/>
</dbReference>
<dbReference type="Pfam" id="PF05107">
    <property type="entry name" value="Cas_Cas7"/>
    <property type="match status" value="1"/>
</dbReference>